<accession>X1L9S2</accession>
<dbReference type="PANTHER" id="PTHR10229">
    <property type="entry name" value="GTP-BINDING PROTEIN HFLX"/>
    <property type="match status" value="1"/>
</dbReference>
<protein>
    <recommendedName>
        <fullName evidence="2">Hflx-type G domain-containing protein</fullName>
    </recommendedName>
</protein>
<dbReference type="PROSITE" id="PS51705">
    <property type="entry name" value="G_HFLX"/>
    <property type="match status" value="1"/>
</dbReference>
<evidence type="ECO:0000313" key="3">
    <source>
        <dbReference type="EMBL" id="GAI16057.1"/>
    </source>
</evidence>
<gene>
    <name evidence="3" type="ORF">S06H3_11450</name>
</gene>
<dbReference type="Pfam" id="PF16360">
    <property type="entry name" value="GTP-bdg_M"/>
    <property type="match status" value="1"/>
</dbReference>
<dbReference type="InterPro" id="IPR032305">
    <property type="entry name" value="GTP-bd_M"/>
</dbReference>
<dbReference type="Pfam" id="PF01926">
    <property type="entry name" value="MMR_HSR1"/>
    <property type="match status" value="1"/>
</dbReference>
<dbReference type="Gene3D" id="3.40.50.300">
    <property type="entry name" value="P-loop containing nucleotide triphosphate hydrolases"/>
    <property type="match status" value="1"/>
</dbReference>
<evidence type="ECO:0000256" key="1">
    <source>
        <dbReference type="SAM" id="Coils"/>
    </source>
</evidence>
<dbReference type="SUPFAM" id="SSF52540">
    <property type="entry name" value="P-loop containing nucleoside triphosphate hydrolases"/>
    <property type="match status" value="1"/>
</dbReference>
<organism evidence="3">
    <name type="scientific">marine sediment metagenome</name>
    <dbReference type="NCBI Taxonomy" id="412755"/>
    <lineage>
        <taxon>unclassified sequences</taxon>
        <taxon>metagenomes</taxon>
        <taxon>ecological metagenomes</taxon>
    </lineage>
</organism>
<sequence>LQVELAQLSYLLPRLIGKGIILSRLGGGIGTRGPGETKLEVDRRRIKEKIVNLKGKLKQIEQQRKIIKKHRKRRAYYTAAIIGYTNAGKSTLLNALSGAEAGVDDKPFATLDPITRKTILPNHENLFLTDTVGFINKLPHHLIAAFHATLSEIEDADLLINVLDVSHAKLEEENRATYSVLKQLKVENKPTI</sequence>
<dbReference type="CDD" id="cd01878">
    <property type="entry name" value="HflX"/>
    <property type="match status" value="1"/>
</dbReference>
<dbReference type="GO" id="GO:0043022">
    <property type="term" value="F:ribosome binding"/>
    <property type="evidence" value="ECO:0007669"/>
    <property type="project" value="TreeGrafter"/>
</dbReference>
<comment type="caution">
    <text evidence="3">The sequence shown here is derived from an EMBL/GenBank/DDBJ whole genome shotgun (WGS) entry which is preliminary data.</text>
</comment>
<dbReference type="InterPro" id="IPR027417">
    <property type="entry name" value="P-loop_NTPase"/>
</dbReference>
<dbReference type="GO" id="GO:0005737">
    <property type="term" value="C:cytoplasm"/>
    <property type="evidence" value="ECO:0007669"/>
    <property type="project" value="TreeGrafter"/>
</dbReference>
<keyword evidence="1" id="KW-0175">Coiled coil</keyword>
<feature type="coiled-coil region" evidence="1">
    <location>
        <begin position="43"/>
        <end position="70"/>
    </location>
</feature>
<feature type="non-terminal residue" evidence="3">
    <location>
        <position position="192"/>
    </location>
</feature>
<feature type="domain" description="Hflx-type G" evidence="2">
    <location>
        <begin position="77"/>
        <end position="192"/>
    </location>
</feature>
<dbReference type="Gene3D" id="6.10.250.2860">
    <property type="match status" value="1"/>
</dbReference>
<dbReference type="InterPro" id="IPR030394">
    <property type="entry name" value="G_HFLX_dom"/>
</dbReference>
<dbReference type="PRINTS" id="PR00326">
    <property type="entry name" value="GTP1OBG"/>
</dbReference>
<dbReference type="PANTHER" id="PTHR10229:SF0">
    <property type="entry name" value="GTP-BINDING PROTEIN 6-RELATED"/>
    <property type="match status" value="1"/>
</dbReference>
<dbReference type="InterPro" id="IPR006073">
    <property type="entry name" value="GTP-bd"/>
</dbReference>
<reference evidence="3" key="1">
    <citation type="journal article" date="2014" name="Front. Microbiol.">
        <title>High frequency of phylogenetically diverse reductive dehalogenase-homologous genes in deep subseafloor sedimentary metagenomes.</title>
        <authorList>
            <person name="Kawai M."/>
            <person name="Futagami T."/>
            <person name="Toyoda A."/>
            <person name="Takaki Y."/>
            <person name="Nishi S."/>
            <person name="Hori S."/>
            <person name="Arai W."/>
            <person name="Tsubouchi T."/>
            <person name="Morono Y."/>
            <person name="Uchiyama I."/>
            <person name="Ito T."/>
            <person name="Fujiyama A."/>
            <person name="Inagaki F."/>
            <person name="Takami H."/>
        </authorList>
    </citation>
    <scope>NUCLEOTIDE SEQUENCE</scope>
    <source>
        <strain evidence="3">Expedition CK06-06</strain>
    </source>
</reference>
<dbReference type="NCBIfam" id="TIGR03156">
    <property type="entry name" value="GTP_HflX"/>
    <property type="match status" value="1"/>
</dbReference>
<dbReference type="InterPro" id="IPR016496">
    <property type="entry name" value="GTPase_HflX"/>
</dbReference>
<dbReference type="GO" id="GO:0005525">
    <property type="term" value="F:GTP binding"/>
    <property type="evidence" value="ECO:0007669"/>
    <property type="project" value="InterPro"/>
</dbReference>
<feature type="non-terminal residue" evidence="3">
    <location>
        <position position="1"/>
    </location>
</feature>
<name>X1L9S2_9ZZZZ</name>
<evidence type="ECO:0000259" key="2">
    <source>
        <dbReference type="PROSITE" id="PS51705"/>
    </source>
</evidence>
<proteinExistence type="predicted"/>
<dbReference type="EMBL" id="BARV01005549">
    <property type="protein sequence ID" value="GAI16057.1"/>
    <property type="molecule type" value="Genomic_DNA"/>
</dbReference>
<dbReference type="AlphaFoldDB" id="X1L9S2"/>